<dbReference type="GO" id="GO:0003700">
    <property type="term" value="F:DNA-binding transcription factor activity"/>
    <property type="evidence" value="ECO:0007669"/>
    <property type="project" value="InterPro"/>
</dbReference>
<dbReference type="CDD" id="cd07377">
    <property type="entry name" value="WHTH_GntR"/>
    <property type="match status" value="1"/>
</dbReference>
<dbReference type="SMART" id="SM00895">
    <property type="entry name" value="FCD"/>
    <property type="match status" value="1"/>
</dbReference>
<dbReference type="EMBL" id="BOQE01000001">
    <property type="protein sequence ID" value="GIM46787.1"/>
    <property type="molecule type" value="Genomic_DNA"/>
</dbReference>
<evidence type="ECO:0000313" key="6">
    <source>
        <dbReference type="Proteomes" id="UP001057291"/>
    </source>
</evidence>
<proteinExistence type="predicted"/>
<dbReference type="Pfam" id="PF00392">
    <property type="entry name" value="GntR"/>
    <property type="match status" value="1"/>
</dbReference>
<keyword evidence="6" id="KW-1185">Reference proteome</keyword>
<name>A0AAV4LG35_9BACL</name>
<dbReference type="Gene3D" id="1.10.10.10">
    <property type="entry name" value="Winged helix-like DNA-binding domain superfamily/Winged helix DNA-binding domain"/>
    <property type="match status" value="1"/>
</dbReference>
<keyword evidence="1" id="KW-0805">Transcription regulation</keyword>
<comment type="caution">
    <text evidence="5">The sequence shown here is derived from an EMBL/GenBank/DDBJ whole genome shotgun (WGS) entry which is preliminary data.</text>
</comment>
<keyword evidence="2" id="KW-0238">DNA-binding</keyword>
<dbReference type="PANTHER" id="PTHR43537:SF24">
    <property type="entry name" value="GLUCONATE OPERON TRANSCRIPTIONAL REPRESSOR"/>
    <property type="match status" value="1"/>
</dbReference>
<dbReference type="InterPro" id="IPR008920">
    <property type="entry name" value="TF_FadR/GntR_C"/>
</dbReference>
<dbReference type="InterPro" id="IPR036390">
    <property type="entry name" value="WH_DNA-bd_sf"/>
</dbReference>
<dbReference type="Proteomes" id="UP001057291">
    <property type="component" value="Unassembled WGS sequence"/>
</dbReference>
<evidence type="ECO:0000256" key="2">
    <source>
        <dbReference type="ARBA" id="ARBA00023125"/>
    </source>
</evidence>
<dbReference type="GO" id="GO:0003677">
    <property type="term" value="F:DNA binding"/>
    <property type="evidence" value="ECO:0007669"/>
    <property type="project" value="UniProtKB-KW"/>
</dbReference>
<accession>A0AAV4LG35</accession>
<evidence type="ECO:0000313" key="5">
    <source>
        <dbReference type="EMBL" id="GIM46787.1"/>
    </source>
</evidence>
<evidence type="ECO:0000256" key="3">
    <source>
        <dbReference type="ARBA" id="ARBA00023163"/>
    </source>
</evidence>
<dbReference type="PROSITE" id="PS50949">
    <property type="entry name" value="HTH_GNTR"/>
    <property type="match status" value="1"/>
</dbReference>
<keyword evidence="3" id="KW-0804">Transcription</keyword>
<reference evidence="5" key="1">
    <citation type="journal article" date="2023" name="Int. J. Syst. Evol. Microbiol.">
        <title>Collibacillus ludicampi gen. nov., sp. nov., a new soil bacterium of the family Alicyclobacillaceae.</title>
        <authorList>
            <person name="Jojima T."/>
            <person name="Ioku Y."/>
            <person name="Fukuta Y."/>
            <person name="Shirasaka N."/>
            <person name="Matsumura Y."/>
            <person name="Mori M."/>
        </authorList>
    </citation>
    <scope>NUCLEOTIDE SEQUENCE</scope>
    <source>
        <strain evidence="5">TP075</strain>
    </source>
</reference>
<evidence type="ECO:0000259" key="4">
    <source>
        <dbReference type="PROSITE" id="PS50949"/>
    </source>
</evidence>
<gene>
    <name evidence="5" type="ORF">DNHGIG_23360</name>
</gene>
<evidence type="ECO:0000256" key="1">
    <source>
        <dbReference type="ARBA" id="ARBA00023015"/>
    </source>
</evidence>
<dbReference type="SUPFAM" id="SSF48008">
    <property type="entry name" value="GntR ligand-binding domain-like"/>
    <property type="match status" value="1"/>
</dbReference>
<dbReference type="Gene3D" id="1.20.120.530">
    <property type="entry name" value="GntR ligand-binding domain-like"/>
    <property type="match status" value="1"/>
</dbReference>
<dbReference type="InterPro" id="IPR000524">
    <property type="entry name" value="Tscrpt_reg_HTH_GntR"/>
</dbReference>
<dbReference type="InterPro" id="IPR011711">
    <property type="entry name" value="GntR_C"/>
</dbReference>
<dbReference type="PANTHER" id="PTHR43537">
    <property type="entry name" value="TRANSCRIPTIONAL REGULATOR, GNTR FAMILY"/>
    <property type="match status" value="1"/>
</dbReference>
<dbReference type="AlphaFoldDB" id="A0AAV4LG35"/>
<organism evidence="5 6">
    <name type="scientific">Collibacillus ludicampi</name>
    <dbReference type="NCBI Taxonomy" id="2771369"/>
    <lineage>
        <taxon>Bacteria</taxon>
        <taxon>Bacillati</taxon>
        <taxon>Bacillota</taxon>
        <taxon>Bacilli</taxon>
        <taxon>Bacillales</taxon>
        <taxon>Alicyclobacillaceae</taxon>
        <taxon>Collibacillus</taxon>
    </lineage>
</organism>
<dbReference type="InterPro" id="IPR036388">
    <property type="entry name" value="WH-like_DNA-bd_sf"/>
</dbReference>
<feature type="domain" description="HTH gntR-type" evidence="4">
    <location>
        <begin position="8"/>
        <end position="75"/>
    </location>
</feature>
<dbReference type="SMART" id="SM00345">
    <property type="entry name" value="HTH_GNTR"/>
    <property type="match status" value="1"/>
</dbReference>
<dbReference type="Pfam" id="PF07729">
    <property type="entry name" value="FCD"/>
    <property type="match status" value="1"/>
</dbReference>
<protein>
    <submittedName>
        <fullName evidence="5">GntR family transcriptional regulator</fullName>
    </submittedName>
</protein>
<dbReference type="SUPFAM" id="SSF46785">
    <property type="entry name" value="Winged helix' DNA-binding domain"/>
    <property type="match status" value="1"/>
</dbReference>
<dbReference type="RefSeq" id="WP_282199841.1">
    <property type="nucleotide sequence ID" value="NZ_BOQE01000001.1"/>
</dbReference>
<sequence>MEKKKNIISKKQYAYEILRSRILDGIYGPGHRIVIDQIAKELQLSPIPVREAIRQLEADGLIQYKPYSGAIVSTVNESEYLDNLSVLAVLEGFATALSSRSITEESIKLLEQMNEEMKEALFHFELDQFGILNRRFHGIIVEHSGNALLIERIQSTWELMPRFRQYGFSYVPHRARESIGEHALIIQMIKEKAPSREIEELVRKHFMATAKAFQKKMGNESESEND</sequence>